<dbReference type="InterPro" id="IPR001054">
    <property type="entry name" value="A/G_cyclase"/>
</dbReference>
<feature type="transmembrane region" description="Helical" evidence="9">
    <location>
        <begin position="215"/>
        <end position="234"/>
    </location>
</feature>
<feature type="transmembrane region" description="Helical" evidence="9">
    <location>
        <begin position="20"/>
        <end position="45"/>
    </location>
</feature>
<dbReference type="SMART" id="SM00304">
    <property type="entry name" value="HAMP"/>
    <property type="match status" value="1"/>
</dbReference>
<dbReference type="EMBL" id="JACJQY010000029">
    <property type="protein sequence ID" value="MBD2318485.1"/>
    <property type="molecule type" value="Genomic_DNA"/>
</dbReference>
<keyword evidence="13" id="KW-1185">Reference proteome</keyword>
<evidence type="ECO:0000256" key="7">
    <source>
        <dbReference type="RuleBase" id="RU000405"/>
    </source>
</evidence>
<dbReference type="CDD" id="cd07302">
    <property type="entry name" value="CHD"/>
    <property type="match status" value="1"/>
</dbReference>
<dbReference type="Gene3D" id="3.30.450.40">
    <property type="match status" value="1"/>
</dbReference>
<evidence type="ECO:0000256" key="5">
    <source>
        <dbReference type="ARBA" id="ARBA00023136"/>
    </source>
</evidence>
<dbReference type="InterPro" id="IPR029787">
    <property type="entry name" value="Nucleotide_cyclase"/>
</dbReference>
<evidence type="ECO:0000259" key="10">
    <source>
        <dbReference type="PROSITE" id="PS50125"/>
    </source>
</evidence>
<keyword evidence="6 7" id="KW-0456">Lyase</keyword>
<dbReference type="RefSeq" id="WP_190579515.1">
    <property type="nucleotide sequence ID" value="NZ_CAWPQU010000022.1"/>
</dbReference>
<dbReference type="SUPFAM" id="SSF55073">
    <property type="entry name" value="Nucleotide cyclase"/>
    <property type="match status" value="1"/>
</dbReference>
<dbReference type="CDD" id="cd06225">
    <property type="entry name" value="HAMP"/>
    <property type="match status" value="1"/>
</dbReference>
<evidence type="ECO:0000256" key="9">
    <source>
        <dbReference type="SAM" id="Phobius"/>
    </source>
</evidence>
<proteinExistence type="inferred from homology"/>
<dbReference type="Gene3D" id="3.30.70.1230">
    <property type="entry name" value="Nucleotide cyclase"/>
    <property type="match status" value="1"/>
</dbReference>
<keyword evidence="2 9" id="KW-0812">Transmembrane</keyword>
<evidence type="ECO:0000313" key="13">
    <source>
        <dbReference type="Proteomes" id="UP000618445"/>
    </source>
</evidence>
<protein>
    <submittedName>
        <fullName evidence="12">HAMP domain-containing protein</fullName>
    </submittedName>
</protein>
<dbReference type="SMART" id="SM00065">
    <property type="entry name" value="GAF"/>
    <property type="match status" value="1"/>
</dbReference>
<keyword evidence="4 9" id="KW-1133">Transmembrane helix</keyword>
<dbReference type="InterPro" id="IPR050401">
    <property type="entry name" value="Cyclic_nucleotide_synthase"/>
</dbReference>
<evidence type="ECO:0000313" key="12">
    <source>
        <dbReference type="EMBL" id="MBD2318485.1"/>
    </source>
</evidence>
<dbReference type="InterPro" id="IPR003018">
    <property type="entry name" value="GAF"/>
</dbReference>
<keyword evidence="8" id="KW-0175">Coiled coil</keyword>
<dbReference type="SUPFAM" id="SSF158472">
    <property type="entry name" value="HAMP domain-like"/>
    <property type="match status" value="1"/>
</dbReference>
<evidence type="ECO:0000256" key="8">
    <source>
        <dbReference type="SAM" id="Coils"/>
    </source>
</evidence>
<dbReference type="Gene3D" id="3.30.450.20">
    <property type="entry name" value="PAS domain"/>
    <property type="match status" value="1"/>
</dbReference>
<dbReference type="PANTHER" id="PTHR11920:SF335">
    <property type="entry name" value="GUANYLATE CYCLASE"/>
    <property type="match status" value="1"/>
</dbReference>
<evidence type="ECO:0000256" key="4">
    <source>
        <dbReference type="ARBA" id="ARBA00022989"/>
    </source>
</evidence>
<comment type="subcellular location">
    <subcellularLocation>
        <location evidence="1">Membrane</location>
    </subcellularLocation>
</comment>
<keyword evidence="3" id="KW-0547">Nucleotide-binding</keyword>
<comment type="similarity">
    <text evidence="7">Belongs to the adenylyl cyclase class-4/guanylyl cyclase family.</text>
</comment>
<dbReference type="Pfam" id="PF01590">
    <property type="entry name" value="GAF"/>
    <property type="match status" value="1"/>
</dbReference>
<feature type="coiled-coil region" evidence="8">
    <location>
        <begin position="279"/>
        <end position="306"/>
    </location>
</feature>
<evidence type="ECO:0000256" key="6">
    <source>
        <dbReference type="ARBA" id="ARBA00023239"/>
    </source>
</evidence>
<evidence type="ECO:0000259" key="11">
    <source>
        <dbReference type="PROSITE" id="PS50885"/>
    </source>
</evidence>
<dbReference type="Pfam" id="PF00672">
    <property type="entry name" value="HAMP"/>
    <property type="match status" value="1"/>
</dbReference>
<organism evidence="12 13">
    <name type="scientific">Phormidium tenue FACHB-1050</name>
    <dbReference type="NCBI Taxonomy" id="2692857"/>
    <lineage>
        <taxon>Bacteria</taxon>
        <taxon>Bacillati</taxon>
        <taxon>Cyanobacteriota</taxon>
        <taxon>Cyanophyceae</taxon>
        <taxon>Oscillatoriophycideae</taxon>
        <taxon>Oscillatoriales</taxon>
        <taxon>Oscillatoriaceae</taxon>
        <taxon>Phormidium</taxon>
    </lineage>
</organism>
<name>A0ABR8CEW6_9CYAN</name>
<feature type="domain" description="HAMP" evidence="11">
    <location>
        <begin position="235"/>
        <end position="287"/>
    </location>
</feature>
<sequence length="750" mass="84075">MFKISPIAFYITKLFNKVPLKFVLVVPFVIQICLATGTVGLFTFYNGQQRVNAIAESLSSEIGERISTELNHHLHLTPQNNQADNQANIDVISIFLRGLKYGNNGRFFVIERSGLVVGSSTSESNLLLVDGKPQRLNILDSKDALSQIAAKYLLKMYGRFDAIQGSEHVEAILGGEDHFIRVQNWQDDSGRDWLIIIVVPASQFTGSDQNYTQTMILLCWAVLAIAILIGMITARSISTPLRKLSEASQAISDGKIDTRVKLEGTSEIKTLSESFNTMAEMITNSFLNLERANQELELRVQERTHELNASKASLQRTNFLLSRRESLLLKQQDILFSLTKDKSINQGNFIDVVQNITRTGSHALNVERVSIWLFDKTQTLLHCLDLYIKSMNIHTEVDFLTSQNYPKFFAVLRSKHVIAVEDVQEEECLQELIDSHFKASGTVSLLIKSFEVDGQVTGVIMFEHIDVERLWLPEEDSFASSLADLLSLGMESQERQRAEEKLRIEQMKSERLLLNVLPQEIVERLKLSQSKAVANKVAETYSAQMLNQTIDPMLDNLDNGVNGAIVADAFDEVTVLFADIVNFTEYASAISASDLVNCLNDIFSEFDRLVDLYDLEKIKTIGDAYMAVGGLPLPSKDHAEAIAEMALEMQVSIQKFKRLDGSPFLLRIGIHTGQAIAGVIGTKKFIYDLWGDTVNVASRMESHGVAGCIQVTEATYQILKNKYQLEQRKAIEIKGKGQMITYILKGRIEI</sequence>
<dbReference type="Gene3D" id="6.10.340.10">
    <property type="match status" value="1"/>
</dbReference>
<dbReference type="PROSITE" id="PS00452">
    <property type="entry name" value="GUANYLATE_CYCLASE_1"/>
    <property type="match status" value="1"/>
</dbReference>
<dbReference type="PROSITE" id="PS50885">
    <property type="entry name" value="HAMP"/>
    <property type="match status" value="1"/>
</dbReference>
<keyword evidence="5 9" id="KW-0472">Membrane</keyword>
<dbReference type="SUPFAM" id="SSF55781">
    <property type="entry name" value="GAF domain-like"/>
    <property type="match status" value="1"/>
</dbReference>
<dbReference type="Proteomes" id="UP000618445">
    <property type="component" value="Unassembled WGS sequence"/>
</dbReference>
<dbReference type="PROSITE" id="PS50125">
    <property type="entry name" value="GUANYLATE_CYCLASE_2"/>
    <property type="match status" value="1"/>
</dbReference>
<evidence type="ECO:0000256" key="3">
    <source>
        <dbReference type="ARBA" id="ARBA00022741"/>
    </source>
</evidence>
<evidence type="ECO:0000256" key="2">
    <source>
        <dbReference type="ARBA" id="ARBA00022692"/>
    </source>
</evidence>
<dbReference type="InterPro" id="IPR003660">
    <property type="entry name" value="HAMP_dom"/>
</dbReference>
<gene>
    <name evidence="12" type="ORF">H6G05_16720</name>
</gene>
<feature type="domain" description="Guanylate cyclase" evidence="10">
    <location>
        <begin position="574"/>
        <end position="701"/>
    </location>
</feature>
<dbReference type="Pfam" id="PF00211">
    <property type="entry name" value="Guanylate_cyc"/>
    <property type="match status" value="1"/>
</dbReference>
<accession>A0ABR8CEW6</accession>
<dbReference type="InterPro" id="IPR018297">
    <property type="entry name" value="A/G_cyclase_CS"/>
</dbReference>
<evidence type="ECO:0000256" key="1">
    <source>
        <dbReference type="ARBA" id="ARBA00004370"/>
    </source>
</evidence>
<dbReference type="PANTHER" id="PTHR11920">
    <property type="entry name" value="GUANYLYL CYCLASE"/>
    <property type="match status" value="1"/>
</dbReference>
<dbReference type="SMART" id="SM00044">
    <property type="entry name" value="CYCc"/>
    <property type="match status" value="1"/>
</dbReference>
<comment type="caution">
    <text evidence="12">The sequence shown here is derived from an EMBL/GenBank/DDBJ whole genome shotgun (WGS) entry which is preliminary data.</text>
</comment>
<reference evidence="12 13" key="1">
    <citation type="journal article" date="2020" name="ISME J.">
        <title>Comparative genomics reveals insights into cyanobacterial evolution and habitat adaptation.</title>
        <authorList>
            <person name="Chen M.Y."/>
            <person name="Teng W.K."/>
            <person name="Zhao L."/>
            <person name="Hu C.X."/>
            <person name="Zhou Y.K."/>
            <person name="Han B.P."/>
            <person name="Song L.R."/>
            <person name="Shu W.S."/>
        </authorList>
    </citation>
    <scope>NUCLEOTIDE SEQUENCE [LARGE SCALE GENOMIC DNA]</scope>
    <source>
        <strain evidence="12 13">FACHB-1050</strain>
    </source>
</reference>
<dbReference type="InterPro" id="IPR029016">
    <property type="entry name" value="GAF-like_dom_sf"/>
</dbReference>